<reference evidence="4" key="2">
    <citation type="journal article" date="2021" name="PeerJ">
        <title>Extensive microbial diversity within the chicken gut microbiome revealed by metagenomics and culture.</title>
        <authorList>
            <person name="Gilroy R."/>
            <person name="Ravi A."/>
            <person name="Getino M."/>
            <person name="Pursley I."/>
            <person name="Horton D.L."/>
            <person name="Alikhan N.F."/>
            <person name="Baker D."/>
            <person name="Gharbi K."/>
            <person name="Hall N."/>
            <person name="Watson M."/>
            <person name="Adriaenssens E.M."/>
            <person name="Foster-Nyarko E."/>
            <person name="Jarju S."/>
            <person name="Secka A."/>
            <person name="Antonio M."/>
            <person name="Oren A."/>
            <person name="Chaudhuri R.R."/>
            <person name="La Ragione R."/>
            <person name="Hildebrand F."/>
            <person name="Pallen M.J."/>
        </authorList>
    </citation>
    <scope>NUCLEOTIDE SEQUENCE</scope>
    <source>
        <strain evidence="4">11687</strain>
    </source>
</reference>
<evidence type="ECO:0000313" key="5">
    <source>
        <dbReference type="Proteomes" id="UP000824081"/>
    </source>
</evidence>
<dbReference type="GO" id="GO:0005737">
    <property type="term" value="C:cytoplasm"/>
    <property type="evidence" value="ECO:0007669"/>
    <property type="project" value="UniProtKB-ARBA"/>
</dbReference>
<evidence type="ECO:0000256" key="2">
    <source>
        <dbReference type="ARBA" id="ARBA00023274"/>
    </source>
</evidence>
<dbReference type="InterPro" id="IPR000307">
    <property type="entry name" value="Ribosomal_bS16"/>
</dbReference>
<dbReference type="SUPFAM" id="SSF54565">
    <property type="entry name" value="Ribosomal protein S16"/>
    <property type="match status" value="1"/>
</dbReference>
<dbReference type="Gene3D" id="3.30.1320.10">
    <property type="match status" value="1"/>
</dbReference>
<comment type="caution">
    <text evidence="4">The sequence shown here is derived from an EMBL/GenBank/DDBJ whole genome shotgun (WGS) entry which is preliminary data.</text>
</comment>
<dbReference type="AlphaFoldDB" id="A0A9D1SGU6"/>
<organism evidence="4 5">
    <name type="scientific">Candidatus Scatosoma pullistercoris</name>
    <dbReference type="NCBI Taxonomy" id="2840934"/>
    <lineage>
        <taxon>Bacteria</taxon>
        <taxon>Bacillati</taxon>
        <taxon>Bacillota</taxon>
        <taxon>Clostridia</taxon>
        <taxon>Candidatus Scatosoma</taxon>
    </lineage>
</organism>
<protein>
    <recommendedName>
        <fullName evidence="3">Small ribosomal subunit protein bS16</fullName>
    </recommendedName>
</protein>
<dbReference type="PANTHER" id="PTHR12919">
    <property type="entry name" value="30S RIBOSOMAL PROTEIN S16"/>
    <property type="match status" value="1"/>
</dbReference>
<comment type="similarity">
    <text evidence="3">Belongs to the bacterial ribosomal protein bS16 family.</text>
</comment>
<keyword evidence="2 3" id="KW-0687">Ribonucleoprotein</keyword>
<reference evidence="4" key="1">
    <citation type="submission" date="2020-10" db="EMBL/GenBank/DDBJ databases">
        <authorList>
            <person name="Gilroy R."/>
        </authorList>
    </citation>
    <scope>NUCLEOTIDE SEQUENCE</scope>
    <source>
        <strain evidence="4">11687</strain>
    </source>
</reference>
<name>A0A9D1SGU6_9FIRM</name>
<sequence>MVKMRLLRLGDKKNPIYRIVVVDSRKAMSGEYIDCVGHYRPTCEPVELTVDVEKAKEWLGKGVQPTETVKNLLVKTGAMEKSAKLSPAKTKAKKTKK</sequence>
<dbReference type="EMBL" id="DVMZ01000138">
    <property type="protein sequence ID" value="HIU59495.1"/>
    <property type="molecule type" value="Genomic_DNA"/>
</dbReference>
<evidence type="ECO:0000256" key="1">
    <source>
        <dbReference type="ARBA" id="ARBA00022980"/>
    </source>
</evidence>
<dbReference type="GO" id="GO:0003735">
    <property type="term" value="F:structural constituent of ribosome"/>
    <property type="evidence" value="ECO:0007669"/>
    <property type="project" value="InterPro"/>
</dbReference>
<dbReference type="PANTHER" id="PTHR12919:SF20">
    <property type="entry name" value="SMALL RIBOSOMAL SUBUNIT PROTEIN BS16M"/>
    <property type="match status" value="1"/>
</dbReference>
<keyword evidence="1 3" id="KW-0689">Ribosomal protein</keyword>
<dbReference type="GO" id="GO:0006412">
    <property type="term" value="P:translation"/>
    <property type="evidence" value="ECO:0007669"/>
    <property type="project" value="UniProtKB-UniRule"/>
</dbReference>
<dbReference type="NCBIfam" id="TIGR00002">
    <property type="entry name" value="S16"/>
    <property type="match status" value="1"/>
</dbReference>
<dbReference type="Pfam" id="PF00886">
    <property type="entry name" value="Ribosomal_S16"/>
    <property type="match status" value="1"/>
</dbReference>
<dbReference type="InterPro" id="IPR023803">
    <property type="entry name" value="Ribosomal_bS16_dom_sf"/>
</dbReference>
<dbReference type="Proteomes" id="UP000824081">
    <property type="component" value="Unassembled WGS sequence"/>
</dbReference>
<dbReference type="GO" id="GO:0015935">
    <property type="term" value="C:small ribosomal subunit"/>
    <property type="evidence" value="ECO:0007669"/>
    <property type="project" value="TreeGrafter"/>
</dbReference>
<evidence type="ECO:0000313" key="4">
    <source>
        <dbReference type="EMBL" id="HIU59495.1"/>
    </source>
</evidence>
<accession>A0A9D1SGU6</accession>
<dbReference type="HAMAP" id="MF_00385">
    <property type="entry name" value="Ribosomal_bS16"/>
    <property type="match status" value="1"/>
</dbReference>
<gene>
    <name evidence="3 4" type="primary">rpsP</name>
    <name evidence="4" type="ORF">IAC57_05260</name>
</gene>
<proteinExistence type="inferred from homology"/>
<evidence type="ECO:0000256" key="3">
    <source>
        <dbReference type="HAMAP-Rule" id="MF_00385"/>
    </source>
</evidence>